<dbReference type="InterPro" id="IPR010065">
    <property type="entry name" value="AA_ABC_transptr_permease_3TM"/>
</dbReference>
<feature type="transmembrane region" description="Helical" evidence="8">
    <location>
        <begin position="110"/>
        <end position="132"/>
    </location>
</feature>
<evidence type="ECO:0000259" key="9">
    <source>
        <dbReference type="PROSITE" id="PS50928"/>
    </source>
</evidence>
<keyword evidence="6 8" id="KW-1133">Transmembrane helix</keyword>
<evidence type="ECO:0000256" key="1">
    <source>
        <dbReference type="ARBA" id="ARBA00004651"/>
    </source>
</evidence>
<evidence type="ECO:0000256" key="4">
    <source>
        <dbReference type="ARBA" id="ARBA00022692"/>
    </source>
</evidence>
<dbReference type="RefSeq" id="WP_076475468.1">
    <property type="nucleotide sequence ID" value="NZ_FTNT01000001.1"/>
</dbReference>
<comment type="subcellular location">
    <subcellularLocation>
        <location evidence="1 8">Cell membrane</location>
        <topology evidence="1 8">Multi-pass membrane protein</topology>
    </subcellularLocation>
</comment>
<reference evidence="10 11" key="1">
    <citation type="submission" date="2017-01" db="EMBL/GenBank/DDBJ databases">
        <authorList>
            <person name="Mah S.A."/>
            <person name="Swanson W.J."/>
            <person name="Moy G.W."/>
            <person name="Vacquier V.D."/>
        </authorList>
    </citation>
    <scope>NUCLEOTIDE SEQUENCE [LARGE SCALE GENOMIC DNA]</scope>
    <source>
        <strain evidence="10 11">CPCC 203464</strain>
    </source>
</reference>
<evidence type="ECO:0000256" key="2">
    <source>
        <dbReference type="ARBA" id="ARBA00022448"/>
    </source>
</evidence>
<keyword evidence="5" id="KW-0029">Amino-acid transport</keyword>
<dbReference type="PROSITE" id="PS50928">
    <property type="entry name" value="ABC_TM1"/>
    <property type="match status" value="1"/>
</dbReference>
<dbReference type="InterPro" id="IPR000515">
    <property type="entry name" value="MetI-like"/>
</dbReference>
<evidence type="ECO:0000256" key="6">
    <source>
        <dbReference type="ARBA" id="ARBA00022989"/>
    </source>
</evidence>
<evidence type="ECO:0000256" key="8">
    <source>
        <dbReference type="RuleBase" id="RU363032"/>
    </source>
</evidence>
<keyword evidence="3" id="KW-1003">Cell membrane</keyword>
<dbReference type="CDD" id="cd06261">
    <property type="entry name" value="TM_PBP2"/>
    <property type="match status" value="1"/>
</dbReference>
<keyword evidence="4 8" id="KW-0812">Transmembrane</keyword>
<evidence type="ECO:0000256" key="3">
    <source>
        <dbReference type="ARBA" id="ARBA00022475"/>
    </source>
</evidence>
<dbReference type="PANTHER" id="PTHR30614">
    <property type="entry name" value="MEMBRANE COMPONENT OF AMINO ACID ABC TRANSPORTER"/>
    <property type="match status" value="1"/>
</dbReference>
<accession>A0A1N7CBA4</accession>
<organism evidence="10 11">
    <name type="scientific">Williamsia sterculiae</name>
    <dbReference type="NCBI Taxonomy" id="1344003"/>
    <lineage>
        <taxon>Bacteria</taxon>
        <taxon>Bacillati</taxon>
        <taxon>Actinomycetota</taxon>
        <taxon>Actinomycetes</taxon>
        <taxon>Mycobacteriales</taxon>
        <taxon>Nocardiaceae</taxon>
        <taxon>Williamsia</taxon>
    </lineage>
</organism>
<sequence length="323" mass="35593">MSAGTFTPSHPPVTHQIPLQDLPIVQRPRYGRLLAVVVVGILLAQFVVGAITNPRFDWPTFGAFFFSTTVLKALWLTVQLTVYGAVLGFAGGVVLAVMRQSPNPLLRATSWSFIWLFRSIPLLVQILFWGFLGALYTHLGYGIPFGPVFGEAATKDLIGPMSAAVIGLSIHQAAYGAEIIRAGLLSVDEGQREAAAALGIPARKQFTRIVFPQAMRTIVPPATNEIIGLLKGTSAVFIIALPDLFYQVQVIYGRNGRIIPLLMVAVVWYVILTGLLSVVQFYVERYFAKGAHRELPPTPIQRLRVRWNHRRPLRTSPTRASQV</sequence>
<evidence type="ECO:0000256" key="7">
    <source>
        <dbReference type="ARBA" id="ARBA00023136"/>
    </source>
</evidence>
<protein>
    <submittedName>
        <fullName evidence="10">Amino acid ABC transporter membrane protein, PAAT family</fullName>
    </submittedName>
</protein>
<dbReference type="EMBL" id="FTNT01000001">
    <property type="protein sequence ID" value="SIR60895.1"/>
    <property type="molecule type" value="Genomic_DNA"/>
</dbReference>
<feature type="domain" description="ABC transmembrane type-1" evidence="9">
    <location>
        <begin position="74"/>
        <end position="280"/>
    </location>
</feature>
<dbReference type="Proteomes" id="UP000186218">
    <property type="component" value="Unassembled WGS sequence"/>
</dbReference>
<dbReference type="OrthoDB" id="92598at2"/>
<keyword evidence="11" id="KW-1185">Reference proteome</keyword>
<keyword evidence="7 8" id="KW-0472">Membrane</keyword>
<dbReference type="PANTHER" id="PTHR30614:SF0">
    <property type="entry name" value="L-CYSTINE TRANSPORT SYSTEM PERMEASE PROTEIN TCYL"/>
    <property type="match status" value="1"/>
</dbReference>
<keyword evidence="2 8" id="KW-0813">Transport</keyword>
<feature type="transmembrane region" description="Helical" evidence="8">
    <location>
        <begin position="73"/>
        <end position="98"/>
    </location>
</feature>
<dbReference type="GO" id="GO:0006865">
    <property type="term" value="P:amino acid transport"/>
    <property type="evidence" value="ECO:0007669"/>
    <property type="project" value="UniProtKB-KW"/>
</dbReference>
<dbReference type="AlphaFoldDB" id="A0A1N7CBA4"/>
<dbReference type="GO" id="GO:0043190">
    <property type="term" value="C:ATP-binding cassette (ABC) transporter complex"/>
    <property type="evidence" value="ECO:0007669"/>
    <property type="project" value="InterPro"/>
</dbReference>
<proteinExistence type="inferred from homology"/>
<evidence type="ECO:0000256" key="5">
    <source>
        <dbReference type="ARBA" id="ARBA00022970"/>
    </source>
</evidence>
<dbReference type="Pfam" id="PF00528">
    <property type="entry name" value="BPD_transp_1"/>
    <property type="match status" value="1"/>
</dbReference>
<gene>
    <name evidence="10" type="ORF">SAMN05445060_0018</name>
</gene>
<dbReference type="SUPFAM" id="SSF161098">
    <property type="entry name" value="MetI-like"/>
    <property type="match status" value="1"/>
</dbReference>
<name>A0A1N7CBA4_9NOCA</name>
<evidence type="ECO:0000313" key="10">
    <source>
        <dbReference type="EMBL" id="SIR60895.1"/>
    </source>
</evidence>
<dbReference type="STRING" id="1344003.SAMN05445060_0018"/>
<comment type="similarity">
    <text evidence="8">Belongs to the binding-protein-dependent transport system permease family.</text>
</comment>
<dbReference type="Gene3D" id="1.10.3720.10">
    <property type="entry name" value="MetI-like"/>
    <property type="match status" value="1"/>
</dbReference>
<feature type="transmembrane region" description="Helical" evidence="8">
    <location>
        <begin position="226"/>
        <end position="246"/>
    </location>
</feature>
<dbReference type="NCBIfam" id="TIGR01726">
    <property type="entry name" value="HEQRo_perm_3TM"/>
    <property type="match status" value="1"/>
</dbReference>
<feature type="transmembrane region" description="Helical" evidence="8">
    <location>
        <begin position="258"/>
        <end position="283"/>
    </location>
</feature>
<dbReference type="InterPro" id="IPR035906">
    <property type="entry name" value="MetI-like_sf"/>
</dbReference>
<evidence type="ECO:0000313" key="11">
    <source>
        <dbReference type="Proteomes" id="UP000186218"/>
    </source>
</evidence>
<feature type="transmembrane region" description="Helical" evidence="8">
    <location>
        <begin position="33"/>
        <end position="53"/>
    </location>
</feature>
<dbReference type="InterPro" id="IPR043429">
    <property type="entry name" value="ArtM/GltK/GlnP/TcyL/YhdX-like"/>
</dbReference>
<dbReference type="GO" id="GO:0022857">
    <property type="term" value="F:transmembrane transporter activity"/>
    <property type="evidence" value="ECO:0007669"/>
    <property type="project" value="InterPro"/>
</dbReference>